<accession>A0A319EXP3</accession>
<protein>
    <submittedName>
        <fullName evidence="1">Uncharacterized protein</fullName>
    </submittedName>
</protein>
<evidence type="ECO:0000313" key="1">
    <source>
        <dbReference type="EMBL" id="PYH96522.1"/>
    </source>
</evidence>
<dbReference type="VEuPathDB" id="FungiDB:BO71DRAFT_173986"/>
<reference evidence="1 2" key="1">
    <citation type="submission" date="2018-02" db="EMBL/GenBank/DDBJ databases">
        <title>The genomes of Aspergillus section Nigri reveals drivers in fungal speciation.</title>
        <authorList>
            <consortium name="DOE Joint Genome Institute"/>
            <person name="Vesth T.C."/>
            <person name="Nybo J."/>
            <person name="Theobald S."/>
            <person name="Brandl J."/>
            <person name="Frisvad J.C."/>
            <person name="Nielsen K.F."/>
            <person name="Lyhne E.K."/>
            <person name="Kogle M.E."/>
            <person name="Kuo A."/>
            <person name="Riley R."/>
            <person name="Clum A."/>
            <person name="Nolan M."/>
            <person name="Lipzen A."/>
            <person name="Salamov A."/>
            <person name="Henrissat B."/>
            <person name="Wiebenga A."/>
            <person name="De vries R.P."/>
            <person name="Grigoriev I.V."/>
            <person name="Mortensen U.H."/>
            <person name="Andersen M.R."/>
            <person name="Baker S.E."/>
        </authorList>
    </citation>
    <scope>NUCLEOTIDE SEQUENCE [LARGE SCALE GENOMIC DNA]</scope>
    <source>
        <strain evidence="1 2">CBS 707.79</strain>
    </source>
</reference>
<proteinExistence type="predicted"/>
<organism evidence="1 2">
    <name type="scientific">Aspergillus ellipticus CBS 707.79</name>
    <dbReference type="NCBI Taxonomy" id="1448320"/>
    <lineage>
        <taxon>Eukaryota</taxon>
        <taxon>Fungi</taxon>
        <taxon>Dikarya</taxon>
        <taxon>Ascomycota</taxon>
        <taxon>Pezizomycotina</taxon>
        <taxon>Eurotiomycetes</taxon>
        <taxon>Eurotiomycetidae</taxon>
        <taxon>Eurotiales</taxon>
        <taxon>Aspergillaceae</taxon>
        <taxon>Aspergillus</taxon>
        <taxon>Aspergillus subgen. Circumdati</taxon>
    </lineage>
</organism>
<sequence length="170" mass="18812">MCTLPGLNNKLSTPFFTSSSANKEGENTPCNSIKITVEHVSESESESDPSAWDDSSRDFTCLLSHGSHTEEDLGLLEKSVSLFPSKASWDLSLHTIEPFFTLEGACTGRYILFSNSIDSGIWSLKVKSHIRSMVENLARTVVLSRREYRTTPEKLFEAISQSESKSKAGN</sequence>
<evidence type="ECO:0000313" key="2">
    <source>
        <dbReference type="Proteomes" id="UP000247810"/>
    </source>
</evidence>
<gene>
    <name evidence="1" type="ORF">BO71DRAFT_173986</name>
</gene>
<dbReference type="EMBL" id="KZ825836">
    <property type="protein sequence ID" value="PYH96522.1"/>
    <property type="molecule type" value="Genomic_DNA"/>
</dbReference>
<dbReference type="Proteomes" id="UP000247810">
    <property type="component" value="Unassembled WGS sequence"/>
</dbReference>
<name>A0A319EXP3_9EURO</name>
<dbReference type="AlphaFoldDB" id="A0A319EXP3"/>
<keyword evidence="2" id="KW-1185">Reference proteome</keyword>